<protein>
    <recommendedName>
        <fullName evidence="5">RING-type domain-containing protein</fullName>
    </recommendedName>
</protein>
<keyword evidence="3" id="KW-0862">Zinc</keyword>
<keyword evidence="2 4" id="KW-0863">Zinc-finger</keyword>
<dbReference type="EMBL" id="JAEAOA010000206">
    <property type="protein sequence ID" value="KAK3596930.1"/>
    <property type="molecule type" value="Genomic_DNA"/>
</dbReference>
<accession>A0AAE0SRR6</accession>
<feature type="domain" description="RING-type" evidence="5">
    <location>
        <begin position="55"/>
        <end position="82"/>
    </location>
</feature>
<dbReference type="Gene3D" id="3.30.40.10">
    <property type="entry name" value="Zinc/RING finger domain, C3HC4 (zinc finger)"/>
    <property type="match status" value="1"/>
</dbReference>
<proteinExistence type="predicted"/>
<dbReference type="PROSITE" id="PS00518">
    <property type="entry name" value="ZF_RING_1"/>
    <property type="match status" value="1"/>
</dbReference>
<dbReference type="AlphaFoldDB" id="A0AAE0SRR6"/>
<reference evidence="6" key="2">
    <citation type="journal article" date="2021" name="Genome Biol. Evol.">
        <title>Developing a high-quality reference genome for a parasitic bivalve with doubly uniparental inheritance (Bivalvia: Unionida).</title>
        <authorList>
            <person name="Smith C.H."/>
        </authorList>
    </citation>
    <scope>NUCLEOTIDE SEQUENCE</scope>
    <source>
        <strain evidence="6">CHS0354</strain>
        <tissue evidence="6">Mantle</tissue>
    </source>
</reference>
<reference evidence="6" key="1">
    <citation type="journal article" date="2021" name="Genome Biol. Evol.">
        <title>A High-Quality Reference Genome for a Parasitic Bivalve with Doubly Uniparental Inheritance (Bivalvia: Unionida).</title>
        <authorList>
            <person name="Smith C.H."/>
        </authorList>
    </citation>
    <scope>NUCLEOTIDE SEQUENCE</scope>
    <source>
        <strain evidence="6">CHS0354</strain>
    </source>
</reference>
<dbReference type="PROSITE" id="PS50089">
    <property type="entry name" value="ZF_RING_2"/>
    <property type="match status" value="1"/>
</dbReference>
<dbReference type="SUPFAM" id="SSF57850">
    <property type="entry name" value="RING/U-box"/>
    <property type="match status" value="1"/>
</dbReference>
<comment type="caution">
    <text evidence="6">The sequence shown here is derived from an EMBL/GenBank/DDBJ whole genome shotgun (WGS) entry which is preliminary data.</text>
</comment>
<dbReference type="InterPro" id="IPR001841">
    <property type="entry name" value="Znf_RING"/>
</dbReference>
<keyword evidence="7" id="KW-1185">Reference proteome</keyword>
<sequence length="330" mass="37397">MNGLSVKSPLSPTSEFTREMMELYTAEFGGRKMMKLPDPEFHREVAVGKAPDTFPCGHVLCHGCIRKHLKPSRDTTLTCPICGQEASRIHTADPSASLGFSTEDVDTVSLLSNFDDIVQRFNGIDYNLRRLKEESVKSKSMAMTYSNCECHMCEESHGTLHVVQEWNRLQVYHHRPAVTNPYLYRLSQGHVVTTFYSEVNSSSICVPCTYQELRKSGNKYPSLQCLKDNDGFENPQSVLSQVGKIIANKGAPLECLKGKNVMDIDHTIRVRERADEFNFKETASDIKRMVKQQEQIMMKVASYKIQDKGGLYHIKESSSVEQNKGETIIW</sequence>
<evidence type="ECO:0000256" key="1">
    <source>
        <dbReference type="ARBA" id="ARBA00022723"/>
    </source>
</evidence>
<dbReference type="Proteomes" id="UP001195483">
    <property type="component" value="Unassembled WGS sequence"/>
</dbReference>
<dbReference type="Pfam" id="PF00097">
    <property type="entry name" value="zf-C3HC4"/>
    <property type="match status" value="1"/>
</dbReference>
<keyword evidence="1" id="KW-0479">Metal-binding</keyword>
<evidence type="ECO:0000256" key="3">
    <source>
        <dbReference type="ARBA" id="ARBA00022833"/>
    </source>
</evidence>
<evidence type="ECO:0000259" key="5">
    <source>
        <dbReference type="PROSITE" id="PS50089"/>
    </source>
</evidence>
<evidence type="ECO:0000256" key="2">
    <source>
        <dbReference type="ARBA" id="ARBA00022771"/>
    </source>
</evidence>
<dbReference type="GO" id="GO:0008270">
    <property type="term" value="F:zinc ion binding"/>
    <property type="evidence" value="ECO:0007669"/>
    <property type="project" value="UniProtKB-KW"/>
</dbReference>
<dbReference type="CDD" id="cd16449">
    <property type="entry name" value="RING-HC"/>
    <property type="match status" value="1"/>
</dbReference>
<gene>
    <name evidence="6" type="ORF">CHS0354_002494</name>
</gene>
<evidence type="ECO:0000256" key="4">
    <source>
        <dbReference type="PROSITE-ProRule" id="PRU00175"/>
    </source>
</evidence>
<dbReference type="InterPro" id="IPR017907">
    <property type="entry name" value="Znf_RING_CS"/>
</dbReference>
<dbReference type="InterPro" id="IPR013083">
    <property type="entry name" value="Znf_RING/FYVE/PHD"/>
</dbReference>
<reference evidence="6" key="3">
    <citation type="submission" date="2023-05" db="EMBL/GenBank/DDBJ databases">
        <authorList>
            <person name="Smith C.H."/>
        </authorList>
    </citation>
    <scope>NUCLEOTIDE SEQUENCE</scope>
    <source>
        <strain evidence="6">CHS0354</strain>
        <tissue evidence="6">Mantle</tissue>
    </source>
</reference>
<organism evidence="6 7">
    <name type="scientific">Potamilus streckersoni</name>
    <dbReference type="NCBI Taxonomy" id="2493646"/>
    <lineage>
        <taxon>Eukaryota</taxon>
        <taxon>Metazoa</taxon>
        <taxon>Spiralia</taxon>
        <taxon>Lophotrochozoa</taxon>
        <taxon>Mollusca</taxon>
        <taxon>Bivalvia</taxon>
        <taxon>Autobranchia</taxon>
        <taxon>Heteroconchia</taxon>
        <taxon>Palaeoheterodonta</taxon>
        <taxon>Unionida</taxon>
        <taxon>Unionoidea</taxon>
        <taxon>Unionidae</taxon>
        <taxon>Ambleminae</taxon>
        <taxon>Lampsilini</taxon>
        <taxon>Potamilus</taxon>
    </lineage>
</organism>
<evidence type="ECO:0000313" key="6">
    <source>
        <dbReference type="EMBL" id="KAK3596930.1"/>
    </source>
</evidence>
<name>A0AAE0SRR6_9BIVA</name>
<dbReference type="InterPro" id="IPR018957">
    <property type="entry name" value="Znf_C3HC4_RING-type"/>
</dbReference>
<evidence type="ECO:0000313" key="7">
    <source>
        <dbReference type="Proteomes" id="UP001195483"/>
    </source>
</evidence>